<feature type="transmembrane region" description="Helical" evidence="4">
    <location>
        <begin position="412"/>
        <end position="434"/>
    </location>
</feature>
<evidence type="ECO:0000256" key="1">
    <source>
        <dbReference type="ARBA" id="ARBA00022723"/>
    </source>
</evidence>
<dbReference type="Gramene" id="CMK179CT">
    <property type="protein sequence ID" value="CMK179CT"/>
    <property type="gene ID" value="CMK179C"/>
</dbReference>
<name>M1US99_CYAM1</name>
<dbReference type="OrthoDB" id="264354at2759"/>
<accession>M1US99</accession>
<dbReference type="EMBL" id="AP006493">
    <property type="protein sequence ID" value="BAM80546.1"/>
    <property type="molecule type" value="Genomic_DNA"/>
</dbReference>
<dbReference type="SMART" id="SM00744">
    <property type="entry name" value="RINGv"/>
    <property type="match status" value="1"/>
</dbReference>
<dbReference type="InterPro" id="IPR011016">
    <property type="entry name" value="Znf_RING-CH"/>
</dbReference>
<keyword evidence="4" id="KW-1133">Transmembrane helix</keyword>
<dbReference type="Pfam" id="PF12906">
    <property type="entry name" value="RINGv"/>
    <property type="match status" value="1"/>
</dbReference>
<protein>
    <recommendedName>
        <fullName evidence="5">RING-CH-type domain-containing protein</fullName>
    </recommendedName>
</protein>
<feature type="domain" description="RING-CH-type" evidence="5">
    <location>
        <begin position="5"/>
        <end position="48"/>
    </location>
</feature>
<dbReference type="KEGG" id="cme:CYME_CMK179C"/>
<proteinExistence type="predicted"/>
<evidence type="ECO:0000313" key="6">
    <source>
        <dbReference type="EMBL" id="BAM80546.1"/>
    </source>
</evidence>
<feature type="transmembrane region" description="Helical" evidence="4">
    <location>
        <begin position="357"/>
        <end position="382"/>
    </location>
</feature>
<gene>
    <name evidence="6" type="ORF">CYME_CMK179C</name>
</gene>
<keyword evidence="1" id="KW-0479">Metal-binding</keyword>
<dbReference type="AlphaFoldDB" id="M1US99"/>
<reference evidence="6 7" key="2">
    <citation type="journal article" date="2007" name="BMC Biol.">
        <title>A 100%-complete sequence reveals unusually simple genomic features in the hot-spring red alga Cyanidioschyzon merolae.</title>
        <authorList>
            <person name="Nozaki H."/>
            <person name="Takano H."/>
            <person name="Misumi O."/>
            <person name="Terasawa K."/>
            <person name="Matsuzaki M."/>
            <person name="Maruyama S."/>
            <person name="Nishida K."/>
            <person name="Yagisawa F."/>
            <person name="Yoshida Y."/>
            <person name="Fujiwara T."/>
            <person name="Takio S."/>
            <person name="Tamura K."/>
            <person name="Chung S.J."/>
            <person name="Nakamura S."/>
            <person name="Kuroiwa H."/>
            <person name="Tanaka K."/>
            <person name="Sato N."/>
            <person name="Kuroiwa T."/>
        </authorList>
    </citation>
    <scope>NUCLEOTIDE SEQUENCE [LARGE SCALE GENOMIC DNA]</scope>
    <source>
        <strain evidence="6 7">10D</strain>
    </source>
</reference>
<evidence type="ECO:0000259" key="5">
    <source>
        <dbReference type="SMART" id="SM00744"/>
    </source>
</evidence>
<sequence>MYAASCRLCLCGVHEGTQRLFRACGCRGTLAHVHAECLALWLRKQGYATGVWPNPWVLAAAQRVLESATRNRDCDATRRMPLWEEHADDSGRVQKHCTLWTAEQDQGSCSGFSAGIPRTLWSSVSHTTQESRNHMHRLNLMLYAFIAEWLVVLCSPRVLLVSSCPSFVRSYWCAQRLRCELCGNMYSTECMEAVIWIWLGMETQDNACFDFRWTDPWANTAVEEGSQTPHDPRMSTVIDRVEGEKWLLLDCAYPDFADAEPRHVLVAVANAAMRMHEQLMRRVVQRTERTLLSSNIVRNHADQAARTRDERSATRLGLIDTVVDVHATRHRIGFTDPVDEQAQFHALSWAVHIALRALVITASVAVCFLLSFICGLVTEFAFDTVADVFLHRYFHIPERCRTAVNPARSVLVGFYALVISVIVSKFLVVILSVMRNALQRVREHVRERILSALGFSSMLK</sequence>
<evidence type="ECO:0000256" key="4">
    <source>
        <dbReference type="SAM" id="Phobius"/>
    </source>
</evidence>
<dbReference type="RefSeq" id="XP_005536582.1">
    <property type="nucleotide sequence ID" value="XM_005536525.1"/>
</dbReference>
<keyword evidence="7" id="KW-1185">Reference proteome</keyword>
<keyword evidence="3" id="KW-0862">Zinc</keyword>
<keyword evidence="2" id="KW-0863">Zinc-finger</keyword>
<evidence type="ECO:0000256" key="3">
    <source>
        <dbReference type="ARBA" id="ARBA00022833"/>
    </source>
</evidence>
<dbReference type="HOGENOM" id="CLU_594988_0_0_1"/>
<dbReference type="InterPro" id="IPR013083">
    <property type="entry name" value="Znf_RING/FYVE/PHD"/>
</dbReference>
<keyword evidence="4" id="KW-0472">Membrane</keyword>
<dbReference type="GO" id="GO:0008270">
    <property type="term" value="F:zinc ion binding"/>
    <property type="evidence" value="ECO:0007669"/>
    <property type="project" value="UniProtKB-KW"/>
</dbReference>
<evidence type="ECO:0000313" key="7">
    <source>
        <dbReference type="Proteomes" id="UP000007014"/>
    </source>
</evidence>
<keyword evidence="4" id="KW-0812">Transmembrane</keyword>
<dbReference type="SUPFAM" id="SSF57850">
    <property type="entry name" value="RING/U-box"/>
    <property type="match status" value="1"/>
</dbReference>
<dbReference type="Gene3D" id="3.30.40.10">
    <property type="entry name" value="Zinc/RING finger domain, C3HC4 (zinc finger)"/>
    <property type="match status" value="1"/>
</dbReference>
<dbReference type="GeneID" id="16994354"/>
<dbReference type="Proteomes" id="UP000007014">
    <property type="component" value="Chromosome 11"/>
</dbReference>
<organism evidence="6 7">
    <name type="scientific">Cyanidioschyzon merolae (strain NIES-3377 / 10D)</name>
    <name type="common">Unicellular red alga</name>
    <dbReference type="NCBI Taxonomy" id="280699"/>
    <lineage>
        <taxon>Eukaryota</taxon>
        <taxon>Rhodophyta</taxon>
        <taxon>Bangiophyceae</taxon>
        <taxon>Cyanidiales</taxon>
        <taxon>Cyanidiaceae</taxon>
        <taxon>Cyanidioschyzon</taxon>
    </lineage>
</organism>
<evidence type="ECO:0000256" key="2">
    <source>
        <dbReference type="ARBA" id="ARBA00022771"/>
    </source>
</evidence>
<reference evidence="6 7" key="1">
    <citation type="journal article" date="2004" name="Nature">
        <title>Genome sequence of the ultrasmall unicellular red alga Cyanidioschyzon merolae 10D.</title>
        <authorList>
            <person name="Matsuzaki M."/>
            <person name="Misumi O."/>
            <person name="Shin-i T."/>
            <person name="Maruyama S."/>
            <person name="Takahara M."/>
            <person name="Miyagishima S."/>
            <person name="Mori T."/>
            <person name="Nishida K."/>
            <person name="Yagisawa F."/>
            <person name="Nishida K."/>
            <person name="Yoshida Y."/>
            <person name="Nishimura Y."/>
            <person name="Nakao S."/>
            <person name="Kobayashi T."/>
            <person name="Momoyama Y."/>
            <person name="Higashiyama T."/>
            <person name="Minoda A."/>
            <person name="Sano M."/>
            <person name="Nomoto H."/>
            <person name="Oishi K."/>
            <person name="Hayashi H."/>
            <person name="Ohta F."/>
            <person name="Nishizaka S."/>
            <person name="Haga S."/>
            <person name="Miura S."/>
            <person name="Morishita T."/>
            <person name="Kabeya Y."/>
            <person name="Terasawa K."/>
            <person name="Suzuki Y."/>
            <person name="Ishii Y."/>
            <person name="Asakawa S."/>
            <person name="Takano H."/>
            <person name="Ohta N."/>
            <person name="Kuroiwa H."/>
            <person name="Tanaka K."/>
            <person name="Shimizu N."/>
            <person name="Sugano S."/>
            <person name="Sato N."/>
            <person name="Nozaki H."/>
            <person name="Ogasawara N."/>
            <person name="Kohara Y."/>
            <person name="Kuroiwa T."/>
        </authorList>
    </citation>
    <scope>NUCLEOTIDE SEQUENCE [LARGE SCALE GENOMIC DNA]</scope>
    <source>
        <strain evidence="6 7">10D</strain>
    </source>
</reference>